<dbReference type="AlphaFoldDB" id="B8KR65"/>
<accession>B8KR65</accession>
<feature type="domain" description="BON" evidence="3">
    <location>
        <begin position="123"/>
        <end position="190"/>
    </location>
</feature>
<feature type="signal peptide" evidence="2">
    <location>
        <begin position="1"/>
        <end position="24"/>
    </location>
</feature>
<evidence type="ECO:0000313" key="5">
    <source>
        <dbReference type="Proteomes" id="UP000004699"/>
    </source>
</evidence>
<dbReference type="InterPro" id="IPR051686">
    <property type="entry name" value="Lipoprotein_DolP"/>
</dbReference>
<dbReference type="STRING" id="565045.NOR51B_1648"/>
<proteinExistence type="predicted"/>
<evidence type="ECO:0000256" key="2">
    <source>
        <dbReference type="SAM" id="SignalP"/>
    </source>
</evidence>
<evidence type="ECO:0000259" key="3">
    <source>
        <dbReference type="PROSITE" id="PS50914"/>
    </source>
</evidence>
<organism evidence="4 5">
    <name type="scientific">Luminiphilus syltensis NOR5-1B</name>
    <dbReference type="NCBI Taxonomy" id="565045"/>
    <lineage>
        <taxon>Bacteria</taxon>
        <taxon>Pseudomonadati</taxon>
        <taxon>Pseudomonadota</taxon>
        <taxon>Gammaproteobacteria</taxon>
        <taxon>Cellvibrionales</taxon>
        <taxon>Halieaceae</taxon>
        <taxon>Luminiphilus</taxon>
    </lineage>
</organism>
<dbReference type="Pfam" id="PF04972">
    <property type="entry name" value="BON"/>
    <property type="match status" value="2"/>
</dbReference>
<evidence type="ECO:0000256" key="1">
    <source>
        <dbReference type="ARBA" id="ARBA00022729"/>
    </source>
</evidence>
<dbReference type="PANTHER" id="PTHR34606">
    <property type="entry name" value="BON DOMAIN-CONTAINING PROTEIN"/>
    <property type="match status" value="1"/>
</dbReference>
<dbReference type="eggNOG" id="COG2823">
    <property type="taxonomic scope" value="Bacteria"/>
</dbReference>
<dbReference type="EMBL" id="DS999411">
    <property type="protein sequence ID" value="EED35701.1"/>
    <property type="molecule type" value="Genomic_DNA"/>
</dbReference>
<feature type="domain" description="BON" evidence="3">
    <location>
        <begin position="46"/>
        <end position="114"/>
    </location>
</feature>
<keyword evidence="1 2" id="KW-0732">Signal</keyword>
<dbReference type="PANTHER" id="PTHR34606:SF4">
    <property type="entry name" value="OUTER MEMBRANE LIPOPROTEIN DOLP"/>
    <property type="match status" value="1"/>
</dbReference>
<evidence type="ECO:0000313" key="4">
    <source>
        <dbReference type="EMBL" id="EED35701.1"/>
    </source>
</evidence>
<dbReference type="HOGENOM" id="CLU_083606_3_1_6"/>
<dbReference type="InterPro" id="IPR007055">
    <property type="entry name" value="BON_dom"/>
</dbReference>
<dbReference type="Proteomes" id="UP000004699">
    <property type="component" value="Unassembled WGS sequence"/>
</dbReference>
<reference evidence="5" key="1">
    <citation type="journal article" date="2013" name="BMC Microbiol.">
        <title>Taxonomy and evolution of bacteriochlorophyll a-containing members of the OM60/NOR5 clade of marine gammaproteobacteria: description of Luminiphilus syltensis gen. nov., sp. nov., reclassification of Haliea rubra as Pseudohaliea rubra gen. nov., comb. nov., and emendation of Chromatocurvus halotolerans.</title>
        <authorList>
            <person name="Spring S."/>
            <person name="Riedel T."/>
            <person name="Sproer C."/>
            <person name="Yan S."/>
            <person name="Harder J."/>
            <person name="Fuchs B.M."/>
        </authorList>
    </citation>
    <scope>NUCLEOTIDE SEQUENCE [LARGE SCALE GENOMIC DNA]</scope>
    <source>
        <strain evidence="5">NOR51-B</strain>
    </source>
</reference>
<dbReference type="RefSeq" id="WP_009020447.1">
    <property type="nucleotide sequence ID" value="NZ_DS999411.1"/>
</dbReference>
<dbReference type="SMART" id="SM00749">
    <property type="entry name" value="BON"/>
    <property type="match status" value="2"/>
</dbReference>
<feature type="chain" id="PRO_5002875908" evidence="2">
    <location>
        <begin position="25"/>
        <end position="194"/>
    </location>
</feature>
<dbReference type="OrthoDB" id="9783990at2"/>
<protein>
    <submittedName>
        <fullName evidence="4">Transport-associated</fullName>
    </submittedName>
</protein>
<sequence length="194" mass="20956">MIRTWGLLALLFSLCLSGCGSLLATLESDAIEEDPGERSLAAQVLDESIETKAIVNLRAGNDGFDDAHLVIVAYNGFVLLAGQVSTRALKDEAPDIVKKIEGVRRIYNELTVASNSDATDRAHDTWLTSQVKSALLFSSDTPSTRIKVVTEADVVYLMGLLTEEEADRAAAVAADVGGVERVIKMFEIIYPRAI</sequence>
<dbReference type="Gene3D" id="3.30.1340.30">
    <property type="match status" value="1"/>
</dbReference>
<gene>
    <name evidence="4" type="ORF">NOR51B_1648</name>
</gene>
<dbReference type="PROSITE" id="PS50914">
    <property type="entry name" value="BON"/>
    <property type="match status" value="2"/>
</dbReference>
<dbReference type="InterPro" id="IPR014004">
    <property type="entry name" value="Transpt-assoc_nodulatn_dom_bac"/>
</dbReference>
<keyword evidence="5" id="KW-1185">Reference proteome</keyword>
<name>B8KR65_9GAMM</name>